<gene>
    <name evidence="2" type="ORF">B879_01015</name>
</gene>
<dbReference type="AlphaFoldDB" id="K1LDU2"/>
<keyword evidence="3" id="KW-1185">Reference proteome</keyword>
<dbReference type="Proteomes" id="UP000004478">
    <property type="component" value="Unassembled WGS sequence"/>
</dbReference>
<evidence type="ECO:0000259" key="1">
    <source>
        <dbReference type="SMART" id="SM01235"/>
    </source>
</evidence>
<dbReference type="RefSeq" id="WP_009184059.1">
    <property type="nucleotide sequence ID" value="NZ_AMGM01000010.1"/>
</dbReference>
<dbReference type="OrthoDB" id="196738at2"/>
<feature type="domain" description="Haem-binding" evidence="1">
    <location>
        <begin position="12"/>
        <end position="147"/>
    </location>
</feature>
<dbReference type="Pfam" id="PF14376">
    <property type="entry name" value="Haem_bd"/>
    <property type="match status" value="1"/>
</dbReference>
<comment type="caution">
    <text evidence="2">The sequence shown here is derived from an EMBL/GenBank/DDBJ whole genome shotgun (WGS) entry which is preliminary data.</text>
</comment>
<dbReference type="InterPro" id="IPR025992">
    <property type="entry name" value="Haem-bd"/>
</dbReference>
<sequence>MKWGTYLLGLLALLLLGIQLVPNELPEVHIYNSGDLIQSGLVSEDVAALLKTACYDCHSNETHFPWYAKVAPSSWLVAKDVKEGRESLNFSHWEDLNLMQQLGKLDDIAIEVDEGRMPMDIYVKMHREAKLTDAQRRLIVAWAEDTMDRLVEASEAYEDEEEY</sequence>
<dbReference type="EMBL" id="AMGM01000010">
    <property type="protein sequence ID" value="EKB50307.1"/>
    <property type="molecule type" value="Genomic_DNA"/>
</dbReference>
<proteinExistence type="predicted"/>
<evidence type="ECO:0000313" key="3">
    <source>
        <dbReference type="Proteomes" id="UP000004478"/>
    </source>
</evidence>
<name>K1LDU2_CECL9</name>
<reference evidence="2 3" key="1">
    <citation type="journal article" date="2012" name="J. Bacteriol.">
        <title>Draft Genome Sequence of Cecembia lonarensis Strain LW9T, Isolated from Lonar Lake, a Haloalkaline Lake in India.</title>
        <authorList>
            <person name="Shivaji S."/>
            <person name="Ara S."/>
            <person name="Singh A."/>
            <person name="Pinnaka A.K."/>
        </authorList>
    </citation>
    <scope>NUCLEOTIDE SEQUENCE [LARGE SCALE GENOMIC DNA]</scope>
    <source>
        <strain evidence="2 3">LW9</strain>
    </source>
</reference>
<dbReference type="SMART" id="SM01235">
    <property type="entry name" value="Haem_bd"/>
    <property type="match status" value="1"/>
</dbReference>
<evidence type="ECO:0000313" key="2">
    <source>
        <dbReference type="EMBL" id="EKB50307.1"/>
    </source>
</evidence>
<protein>
    <recommendedName>
        <fullName evidence="1">Haem-binding domain-containing protein</fullName>
    </recommendedName>
</protein>
<accession>K1LDU2</accession>
<dbReference type="PATRIC" id="fig|1225176.3.peg.1081"/>
<organism evidence="2 3">
    <name type="scientific">Cecembia lonarensis (strain CCUG 58316 / KCTC 22772 / LW9)</name>
    <dbReference type="NCBI Taxonomy" id="1225176"/>
    <lineage>
        <taxon>Bacteria</taxon>
        <taxon>Pseudomonadati</taxon>
        <taxon>Bacteroidota</taxon>
        <taxon>Cytophagia</taxon>
        <taxon>Cytophagales</taxon>
        <taxon>Cyclobacteriaceae</taxon>
        <taxon>Cecembia</taxon>
    </lineage>
</organism>